<protein>
    <submittedName>
        <fullName evidence="1">Uncharacterized protein</fullName>
    </submittedName>
</protein>
<accession>A0AAP7BWA0</accession>
<name>A0AAP7BWA0_CLOPF</name>
<evidence type="ECO:0000313" key="1">
    <source>
        <dbReference type="EMBL" id="NGU31010.1"/>
    </source>
</evidence>
<dbReference type="Proteomes" id="UP000481454">
    <property type="component" value="Unassembled WGS sequence"/>
</dbReference>
<comment type="caution">
    <text evidence="1">The sequence shown here is derived from an EMBL/GenBank/DDBJ whole genome shotgun (WGS) entry which is preliminary data.</text>
</comment>
<sequence length="85" mass="9912">MDYSLENFEKKVTLFYSLATGEIKLMCGGIQDMSYFGSERADFNYDFVVVDKDEYLINNLEKFIIKNGELMMKAEPNLNKYKIAD</sequence>
<gene>
    <name evidence="1" type="ORF">G6Z34_13040</name>
</gene>
<proteinExistence type="predicted"/>
<dbReference type="AlphaFoldDB" id="A0AAP7BWA0"/>
<reference evidence="1 2" key="1">
    <citation type="submission" date="2020-02" db="EMBL/GenBank/DDBJ databases">
        <title>Genomic Insights into the Phylogeny and Genetic Plasticity of the Human and Animal Enteric Pathogen Clostridium perfringens.</title>
        <authorList>
            <person name="Feng Y."/>
            <person name="Hu Y."/>
        </authorList>
    </citation>
    <scope>NUCLEOTIDE SEQUENCE [LARGE SCALE GENOMIC DNA]</scope>
    <source>
        <strain evidence="1 2">CP-40</strain>
    </source>
</reference>
<evidence type="ECO:0000313" key="2">
    <source>
        <dbReference type="Proteomes" id="UP000481454"/>
    </source>
</evidence>
<dbReference type="EMBL" id="JAALLZ010000006">
    <property type="protein sequence ID" value="NGU31010.1"/>
    <property type="molecule type" value="Genomic_DNA"/>
</dbReference>
<organism evidence="1 2">
    <name type="scientific">Clostridium perfringens</name>
    <dbReference type="NCBI Taxonomy" id="1502"/>
    <lineage>
        <taxon>Bacteria</taxon>
        <taxon>Bacillati</taxon>
        <taxon>Bacillota</taxon>
        <taxon>Clostridia</taxon>
        <taxon>Eubacteriales</taxon>
        <taxon>Clostridiaceae</taxon>
        <taxon>Clostridium</taxon>
    </lineage>
</organism>